<proteinExistence type="predicted"/>
<dbReference type="OMA" id="KYPLCEA"/>
<dbReference type="InterPro" id="IPR000326">
    <property type="entry name" value="PAP2/HPO"/>
</dbReference>
<dbReference type="InterPro" id="IPR036938">
    <property type="entry name" value="PAP2/HPO_sf"/>
</dbReference>
<dbReference type="GO" id="GO:0042392">
    <property type="term" value="F:sphingosine-1-phosphate phosphatase activity"/>
    <property type="evidence" value="ECO:0007669"/>
    <property type="project" value="TreeGrafter"/>
</dbReference>
<dbReference type="RefSeq" id="XP_028541570.1">
    <property type="nucleotide sequence ID" value="XM_028685769.1"/>
</dbReference>
<evidence type="ECO:0000313" key="4">
    <source>
        <dbReference type="Proteomes" id="UP000195521"/>
    </source>
</evidence>
<comment type="caution">
    <text evidence="3">The sequence shown here is derived from an EMBL/GenBank/DDBJ whole genome shotgun (WGS) entry which is preliminary data.</text>
</comment>
<dbReference type="Gene3D" id="1.20.144.10">
    <property type="entry name" value="Phosphatidic acid phosphatase type 2/haloperoxidase"/>
    <property type="match status" value="1"/>
</dbReference>
<dbReference type="GeneID" id="39745679"/>
<accession>A0A1Y1J8Z9</accession>
<organism evidence="3 4">
    <name type="scientific">Plasmodium gonderi</name>
    <dbReference type="NCBI Taxonomy" id="77519"/>
    <lineage>
        <taxon>Eukaryota</taxon>
        <taxon>Sar</taxon>
        <taxon>Alveolata</taxon>
        <taxon>Apicomplexa</taxon>
        <taxon>Aconoidasida</taxon>
        <taxon>Haemosporida</taxon>
        <taxon>Plasmodiidae</taxon>
        <taxon>Plasmodium</taxon>
        <taxon>Plasmodium (Plasmodium)</taxon>
    </lineage>
</organism>
<dbReference type="SUPFAM" id="SSF48317">
    <property type="entry name" value="Acid phosphatase/Vanadium-dependent haloperoxidase"/>
    <property type="match status" value="1"/>
</dbReference>
<reference evidence="4" key="1">
    <citation type="submission" date="2017-04" db="EMBL/GenBank/DDBJ databases">
        <title>Plasmodium gonderi genome.</title>
        <authorList>
            <person name="Arisue N."/>
            <person name="Honma H."/>
            <person name="Kawai S."/>
            <person name="Tougan T."/>
            <person name="Tanabe K."/>
            <person name="Horii T."/>
        </authorList>
    </citation>
    <scope>NUCLEOTIDE SEQUENCE [LARGE SCALE GENOMIC DNA]</scope>
    <source>
        <strain evidence="4">ATCC 30045</strain>
    </source>
</reference>
<feature type="transmembrane region" description="Helical" evidence="1">
    <location>
        <begin position="191"/>
        <end position="210"/>
    </location>
</feature>
<protein>
    <submittedName>
        <fullName evidence="3">PAP2-like protein</fullName>
    </submittedName>
</protein>
<feature type="transmembrane region" description="Helical" evidence="1">
    <location>
        <begin position="256"/>
        <end position="276"/>
    </location>
</feature>
<feature type="domain" description="Phosphatidic acid phosphatase type 2/haloperoxidase" evidence="2">
    <location>
        <begin position="191"/>
        <end position="301"/>
    </location>
</feature>
<keyword evidence="1" id="KW-1133">Transmembrane helix</keyword>
<dbReference type="SMART" id="SM00014">
    <property type="entry name" value="acidPPc"/>
    <property type="match status" value="1"/>
</dbReference>
<dbReference type="EMBL" id="BDQF01000001">
    <property type="protein sequence ID" value="GAW78981.1"/>
    <property type="molecule type" value="Genomic_DNA"/>
</dbReference>
<evidence type="ECO:0000256" key="1">
    <source>
        <dbReference type="SAM" id="Phobius"/>
    </source>
</evidence>
<dbReference type="Proteomes" id="UP000195521">
    <property type="component" value="Unassembled WGS sequence"/>
</dbReference>
<evidence type="ECO:0000259" key="2">
    <source>
        <dbReference type="SMART" id="SM00014"/>
    </source>
</evidence>
<sequence>MLNVCAPVLLSFGHLISTVRCINLASFLLFWGGGGANGINPSDVDSTTKKNNKSERGKKMEEYIDEKVKINLRSKKINNLKPTFINPETEIYYFLRSDGNYDELYAKYPLCETKYKIADKLKGLSLFQKTMIKNKKLALLKTCILEMYGVFFVTIRNTNDIMSVIATVYGYVPYLLCFLIFIGLILTFNKYLLCLSIIIPTQLGLNDLVLKQVLKMSRPINSALNSYGMPSGHSSFSFTILTFIFLHLLESKRDKWNIITFILALIALLPIPWSRVHIEDHTFYQAIFGCLLGLFLGSVSYLIKRHYYKEKSSK</sequence>
<dbReference type="OrthoDB" id="302705at2759"/>
<keyword evidence="4" id="KW-1185">Reference proteome</keyword>
<dbReference type="PANTHER" id="PTHR14969:SF13">
    <property type="entry name" value="AT30094P"/>
    <property type="match status" value="1"/>
</dbReference>
<feature type="transmembrane region" description="Helical" evidence="1">
    <location>
        <begin position="230"/>
        <end position="249"/>
    </location>
</feature>
<keyword evidence="1" id="KW-0812">Transmembrane</keyword>
<dbReference type="PANTHER" id="PTHR14969">
    <property type="entry name" value="SPHINGOSINE-1-PHOSPHATE PHOSPHOHYDROLASE"/>
    <property type="match status" value="1"/>
</dbReference>
<evidence type="ECO:0000313" key="3">
    <source>
        <dbReference type="EMBL" id="GAW78981.1"/>
    </source>
</evidence>
<dbReference type="AlphaFoldDB" id="A0A1Y1J8Z9"/>
<name>A0A1Y1J8Z9_PLAGO</name>
<keyword evidence="1" id="KW-0472">Membrane</keyword>
<feature type="transmembrane region" description="Helical" evidence="1">
    <location>
        <begin position="137"/>
        <end position="155"/>
    </location>
</feature>
<feature type="transmembrane region" description="Helical" evidence="1">
    <location>
        <begin position="161"/>
        <end position="184"/>
    </location>
</feature>
<dbReference type="Pfam" id="PF01569">
    <property type="entry name" value="PAP2"/>
    <property type="match status" value="1"/>
</dbReference>
<gene>
    <name evidence="3" type="ORF">PGO_011290</name>
</gene>
<feature type="transmembrane region" description="Helical" evidence="1">
    <location>
        <begin position="282"/>
        <end position="303"/>
    </location>
</feature>